<dbReference type="GO" id="GO:0005694">
    <property type="term" value="C:chromosome"/>
    <property type="evidence" value="ECO:0007669"/>
    <property type="project" value="TreeGrafter"/>
</dbReference>
<evidence type="ECO:0000259" key="1">
    <source>
        <dbReference type="SMART" id="SM00470"/>
    </source>
</evidence>
<gene>
    <name evidence="2" type="ORF">HLH48_08025</name>
</gene>
<name>A0A7W4NLR3_9PROT</name>
<feature type="domain" description="ParB-like N-terminal" evidence="1">
    <location>
        <begin position="4"/>
        <end position="100"/>
    </location>
</feature>
<dbReference type="GO" id="GO:0007059">
    <property type="term" value="P:chromosome segregation"/>
    <property type="evidence" value="ECO:0007669"/>
    <property type="project" value="TreeGrafter"/>
</dbReference>
<dbReference type="RefSeq" id="WP_182996982.1">
    <property type="nucleotide sequence ID" value="NZ_JABEQJ010000008.1"/>
</dbReference>
<reference evidence="2 3" key="1">
    <citation type="submission" date="2020-04" db="EMBL/GenBank/DDBJ databases">
        <title>Description of novel Gluconacetobacter.</title>
        <authorList>
            <person name="Sombolestani A."/>
        </authorList>
    </citation>
    <scope>NUCLEOTIDE SEQUENCE [LARGE SCALE GENOMIC DNA]</scope>
    <source>
        <strain evidence="2 3">LMG 19747</strain>
    </source>
</reference>
<dbReference type="Pfam" id="PF02195">
    <property type="entry name" value="ParB_N"/>
    <property type="match status" value="1"/>
</dbReference>
<accession>A0A7W4NLR3</accession>
<dbReference type="AlphaFoldDB" id="A0A7W4NLR3"/>
<proteinExistence type="predicted"/>
<comment type="caution">
    <text evidence="2">The sequence shown here is derived from an EMBL/GenBank/DDBJ whole genome shotgun (WGS) entry which is preliminary data.</text>
</comment>
<dbReference type="InterPro" id="IPR036086">
    <property type="entry name" value="ParB/Sulfiredoxin_sf"/>
</dbReference>
<protein>
    <submittedName>
        <fullName evidence="2">ParB N-terminal domain-containing protein</fullName>
    </submittedName>
</protein>
<dbReference type="InterPro" id="IPR003115">
    <property type="entry name" value="ParB_N"/>
</dbReference>
<organism evidence="2 3">
    <name type="scientific">Gluconacetobacter sacchari</name>
    <dbReference type="NCBI Taxonomy" id="92759"/>
    <lineage>
        <taxon>Bacteria</taxon>
        <taxon>Pseudomonadati</taxon>
        <taxon>Pseudomonadota</taxon>
        <taxon>Alphaproteobacteria</taxon>
        <taxon>Acetobacterales</taxon>
        <taxon>Acetobacteraceae</taxon>
        <taxon>Gluconacetobacter</taxon>
    </lineage>
</organism>
<evidence type="ECO:0000313" key="2">
    <source>
        <dbReference type="EMBL" id="MBB2160121.1"/>
    </source>
</evidence>
<dbReference type="CDD" id="cd16409">
    <property type="entry name" value="ParB_N_like"/>
    <property type="match status" value="1"/>
</dbReference>
<dbReference type="InterPro" id="IPR050336">
    <property type="entry name" value="Chromosome_partition/occlusion"/>
</dbReference>
<dbReference type="PANTHER" id="PTHR33375:SF1">
    <property type="entry name" value="CHROMOSOME-PARTITIONING PROTEIN PARB-RELATED"/>
    <property type="match status" value="1"/>
</dbReference>
<dbReference type="EMBL" id="JABEQJ010000008">
    <property type="protein sequence ID" value="MBB2160121.1"/>
    <property type="molecule type" value="Genomic_DNA"/>
</dbReference>
<evidence type="ECO:0000313" key="3">
    <source>
        <dbReference type="Proteomes" id="UP000589085"/>
    </source>
</evidence>
<dbReference type="SUPFAM" id="SSF110849">
    <property type="entry name" value="ParB/Sulfiredoxin"/>
    <property type="match status" value="1"/>
</dbReference>
<dbReference type="PANTHER" id="PTHR33375">
    <property type="entry name" value="CHROMOSOME-PARTITIONING PROTEIN PARB-RELATED"/>
    <property type="match status" value="1"/>
</dbReference>
<sequence>MNVEMIPLDQIAVGDRLRSVDPDWVALIAASMREHGQRVPLEVRKLNVSKALERTGKKYELIAGAHREAALREIGADTAACVVLKVTDLEAQLLEIDENLCRRELSPLDRATFLAERKRVYEELHPETKRGGDRRSDQSEEVFALIASFTTATAERLGLTKRAIEIAVARHRNIVPDVRSKIAGTWIADSGAQLDALAKETPEMQRRIADFIAQWPGIRQVGEIVRQIENRPKAKPPTAYQKFIGVWKVADAGGRSAILDYLRPEVVNSFEDFWHRASAEERSHIIDFLSPQHHRIGRDAAQEAA</sequence>
<dbReference type="Gene3D" id="3.90.1530.10">
    <property type="entry name" value="Conserved hypothetical protein from pyrococcus furiosus pfu- 392566-001, ParB domain"/>
    <property type="match status" value="1"/>
</dbReference>
<dbReference type="Proteomes" id="UP000589085">
    <property type="component" value="Unassembled WGS sequence"/>
</dbReference>
<dbReference type="SMART" id="SM00470">
    <property type="entry name" value="ParB"/>
    <property type="match status" value="1"/>
</dbReference>